<dbReference type="Gene3D" id="3.40.50.2000">
    <property type="entry name" value="Glycogen Phosphorylase B"/>
    <property type="match status" value="1"/>
</dbReference>
<dbReference type="OrthoDB" id="9810950at2"/>
<dbReference type="Pfam" id="PF04101">
    <property type="entry name" value="Glyco_tran_28_C"/>
    <property type="match status" value="1"/>
</dbReference>
<evidence type="ECO:0000256" key="3">
    <source>
        <dbReference type="ARBA" id="ARBA00022676"/>
    </source>
</evidence>
<dbReference type="GO" id="GO:0016758">
    <property type="term" value="F:hexosyltransferase activity"/>
    <property type="evidence" value="ECO:0007669"/>
    <property type="project" value="InterPro"/>
</dbReference>
<evidence type="ECO:0000256" key="2">
    <source>
        <dbReference type="ARBA" id="ARBA00006962"/>
    </source>
</evidence>
<dbReference type="InterPro" id="IPR009695">
    <property type="entry name" value="Diacylglyc_glucosyltr_N"/>
</dbReference>
<proteinExistence type="inferred from homology"/>
<evidence type="ECO:0000259" key="5">
    <source>
        <dbReference type="Pfam" id="PF04101"/>
    </source>
</evidence>
<dbReference type="Proteomes" id="UP000278632">
    <property type="component" value="Unassembled WGS sequence"/>
</dbReference>
<evidence type="ECO:0000259" key="6">
    <source>
        <dbReference type="Pfam" id="PF06925"/>
    </source>
</evidence>
<protein>
    <submittedName>
        <fullName evidence="7">UDP-N-acetylglucosamine--LPS N-acetylglucosamine transferase</fullName>
    </submittedName>
</protein>
<keyword evidence="4 7" id="KW-0808">Transferase</keyword>
<name>A0A3N0B712_9ACTN</name>
<dbReference type="InterPro" id="IPR050519">
    <property type="entry name" value="Glycosyltransf_28_UgtP"/>
</dbReference>
<dbReference type="PANTHER" id="PTHR43025">
    <property type="entry name" value="MONOGALACTOSYLDIACYLGLYCEROL SYNTHASE"/>
    <property type="match status" value="1"/>
</dbReference>
<dbReference type="GO" id="GO:0016020">
    <property type="term" value="C:membrane"/>
    <property type="evidence" value="ECO:0007669"/>
    <property type="project" value="UniProtKB-SubCell"/>
</dbReference>
<dbReference type="AlphaFoldDB" id="A0A3N0B712"/>
<organism evidence="7 8">
    <name type="scientific">Paraeggerthella hongkongensis</name>
    <dbReference type="NCBI Taxonomy" id="230658"/>
    <lineage>
        <taxon>Bacteria</taxon>
        <taxon>Bacillati</taxon>
        <taxon>Actinomycetota</taxon>
        <taxon>Coriobacteriia</taxon>
        <taxon>Eggerthellales</taxon>
        <taxon>Eggerthellaceae</taxon>
        <taxon>Paraeggerthella</taxon>
    </lineage>
</organism>
<evidence type="ECO:0000313" key="8">
    <source>
        <dbReference type="Proteomes" id="UP000278632"/>
    </source>
</evidence>
<sequence length="436" mass="48504">MEPEPKEPRKPLVIVMHASVGSGHRSAANAVAQAFDLMRDERNAYAQTDADQTDETLANLVPEDLEVEVLDVLDFGRVVFDGNKAASLFTGATRPIYDLTWRFTLTGRLLWGGGTIWNHFMYGAFTDYVEKKQPIAVVCTHITAANVATAARMLTGQRFPIVCVPTDYETEGLWPHRAADLFCVANESMAETLRPRKVAEDRILITGIPTRDDFRRDYDRVATRERLGLPQNKRVVLALAGAYLPQPYVHFRTALDKLLPYLHSLSSTLHFVFIAGNDAEYARHLRQECQELSIENVTVLDYVEGMAALMAASDLVICKSGGLTVTECLCSQVPMILLGRAYGQEKVNVQMLTSLGAAMHVTTARELLDALRHIAKNPDSARAMLVNGSFLRRPNAARDIAAATLRLAAAPKNGDDPIYRKHFLHFYWGDKPAHIR</sequence>
<dbReference type="SUPFAM" id="SSF53756">
    <property type="entry name" value="UDP-Glycosyltransferase/glycogen phosphorylase"/>
    <property type="match status" value="1"/>
</dbReference>
<comment type="similarity">
    <text evidence="2">Belongs to the glycosyltransferase 28 family.</text>
</comment>
<evidence type="ECO:0000256" key="1">
    <source>
        <dbReference type="ARBA" id="ARBA00004370"/>
    </source>
</evidence>
<dbReference type="InterPro" id="IPR007235">
    <property type="entry name" value="Glyco_trans_28_C"/>
</dbReference>
<comment type="caution">
    <text evidence="7">The sequence shown here is derived from an EMBL/GenBank/DDBJ whole genome shotgun (WGS) entry which is preliminary data.</text>
</comment>
<keyword evidence="3" id="KW-0328">Glycosyltransferase</keyword>
<evidence type="ECO:0000256" key="4">
    <source>
        <dbReference type="ARBA" id="ARBA00022679"/>
    </source>
</evidence>
<gene>
    <name evidence="7" type="ORF">DMP08_08520</name>
</gene>
<dbReference type="EMBL" id="QICD01000016">
    <property type="protein sequence ID" value="RNL42614.1"/>
    <property type="molecule type" value="Genomic_DNA"/>
</dbReference>
<comment type="subcellular location">
    <subcellularLocation>
        <location evidence="1">Membrane</location>
    </subcellularLocation>
</comment>
<dbReference type="Pfam" id="PF06925">
    <property type="entry name" value="MGDG_synth"/>
    <property type="match status" value="1"/>
</dbReference>
<feature type="domain" description="Diacylglycerol glucosyltransferase N-terminal" evidence="6">
    <location>
        <begin position="95"/>
        <end position="209"/>
    </location>
</feature>
<reference evidence="8" key="1">
    <citation type="submission" date="2018-05" db="EMBL/GenBank/DDBJ databases">
        <title>Genome Sequencing of selected type strains of the family Eggerthellaceae.</title>
        <authorList>
            <person name="Danylec N."/>
            <person name="Stoll D.A."/>
            <person name="Doetsch A."/>
            <person name="Huch M."/>
        </authorList>
    </citation>
    <scope>NUCLEOTIDE SEQUENCE [LARGE SCALE GENOMIC DNA]</scope>
    <source>
        <strain evidence="8">DSM 16106</strain>
    </source>
</reference>
<keyword evidence="8" id="KW-1185">Reference proteome</keyword>
<evidence type="ECO:0000313" key="7">
    <source>
        <dbReference type="EMBL" id="RNL42614.1"/>
    </source>
</evidence>
<accession>A0A3N0B712</accession>
<dbReference type="GO" id="GO:0009247">
    <property type="term" value="P:glycolipid biosynthetic process"/>
    <property type="evidence" value="ECO:0007669"/>
    <property type="project" value="InterPro"/>
</dbReference>
<feature type="domain" description="Glycosyl transferase family 28 C-terminal" evidence="5">
    <location>
        <begin position="268"/>
        <end position="384"/>
    </location>
</feature>
<dbReference type="PANTHER" id="PTHR43025:SF3">
    <property type="entry name" value="MONOGALACTOSYLDIACYLGLYCEROL SYNTHASE 1, CHLOROPLASTIC"/>
    <property type="match status" value="1"/>
</dbReference>